<gene>
    <name evidence="3" type="ORF">AWH69_05780</name>
</gene>
<dbReference type="Proteomes" id="UP000076976">
    <property type="component" value="Unassembled WGS sequence"/>
</dbReference>
<comment type="caution">
    <text evidence="3">The sequence shown here is derived from an EMBL/GenBank/DDBJ whole genome shotgun (WGS) entry which is preliminary data.</text>
</comment>
<dbReference type="STRING" id="262209.AWH69_05780"/>
<dbReference type="RefSeq" id="WP_068273036.1">
    <property type="nucleotide sequence ID" value="NZ_LQZG01000002.1"/>
</dbReference>
<keyword evidence="2" id="KW-1133">Transmembrane helix</keyword>
<evidence type="ECO:0000256" key="2">
    <source>
        <dbReference type="SAM" id="Phobius"/>
    </source>
</evidence>
<keyword evidence="4" id="KW-1185">Reference proteome</keyword>
<feature type="compositionally biased region" description="Basic and acidic residues" evidence="1">
    <location>
        <begin position="42"/>
        <end position="52"/>
    </location>
</feature>
<feature type="region of interest" description="Disordered" evidence="1">
    <location>
        <begin position="42"/>
        <end position="103"/>
    </location>
</feature>
<evidence type="ECO:0000313" key="4">
    <source>
        <dbReference type="Proteomes" id="UP000076976"/>
    </source>
</evidence>
<keyword evidence="2" id="KW-0812">Transmembrane</keyword>
<reference evidence="3 4" key="1">
    <citation type="submission" date="2016-01" db="EMBL/GenBank/DDBJ databases">
        <title>Janibacter melonis strain CD11_4 genome sequencing and assembly.</title>
        <authorList>
            <person name="Nair G.R."/>
            <person name="Kaur G."/>
            <person name="Chander A.M."/>
            <person name="Mayilraj S."/>
        </authorList>
    </citation>
    <scope>NUCLEOTIDE SEQUENCE [LARGE SCALE GENOMIC DNA]</scope>
    <source>
        <strain evidence="3 4">CD11-4</strain>
    </source>
</reference>
<protein>
    <submittedName>
        <fullName evidence="3">Uncharacterized protein</fullName>
    </submittedName>
</protein>
<evidence type="ECO:0000313" key="3">
    <source>
        <dbReference type="EMBL" id="OAB87570.1"/>
    </source>
</evidence>
<accession>A0A176QD54</accession>
<keyword evidence="2" id="KW-0472">Membrane</keyword>
<sequence length="103" mass="11335">MFDAISPYLATLLPTVGVAFLFYWIIRYMIEADRRERKALASWRKEHERNDPNRGTVARGAESEAGSAQDLQERPEDDGAISADGSASSDDNSTNASTDDPKA</sequence>
<evidence type="ECO:0000256" key="1">
    <source>
        <dbReference type="SAM" id="MobiDB-lite"/>
    </source>
</evidence>
<feature type="compositionally biased region" description="Low complexity" evidence="1">
    <location>
        <begin position="80"/>
        <end position="103"/>
    </location>
</feature>
<proteinExistence type="predicted"/>
<dbReference type="EMBL" id="LQZG01000002">
    <property type="protein sequence ID" value="OAB87570.1"/>
    <property type="molecule type" value="Genomic_DNA"/>
</dbReference>
<organism evidence="3 4">
    <name type="scientific">Janibacter melonis</name>
    <dbReference type="NCBI Taxonomy" id="262209"/>
    <lineage>
        <taxon>Bacteria</taxon>
        <taxon>Bacillati</taxon>
        <taxon>Actinomycetota</taxon>
        <taxon>Actinomycetes</taxon>
        <taxon>Micrococcales</taxon>
        <taxon>Intrasporangiaceae</taxon>
        <taxon>Janibacter</taxon>
    </lineage>
</organism>
<feature type="transmembrane region" description="Helical" evidence="2">
    <location>
        <begin position="6"/>
        <end position="26"/>
    </location>
</feature>
<name>A0A176QD54_9MICO</name>
<dbReference type="AlphaFoldDB" id="A0A176QD54"/>